<comment type="caution">
    <text evidence="4">The sequence shown here is derived from an EMBL/GenBank/DDBJ whole genome shotgun (WGS) entry which is preliminary data.</text>
</comment>
<accession>A0A4R6C663</accession>
<feature type="domain" description="HTH tetR-type" evidence="3">
    <location>
        <begin position="5"/>
        <end position="65"/>
    </location>
</feature>
<evidence type="ECO:0000259" key="3">
    <source>
        <dbReference type="PROSITE" id="PS50977"/>
    </source>
</evidence>
<dbReference type="PANTHER" id="PTHR43479">
    <property type="entry name" value="ACREF/ENVCD OPERON REPRESSOR-RELATED"/>
    <property type="match status" value="1"/>
</dbReference>
<dbReference type="GO" id="GO:0003677">
    <property type="term" value="F:DNA binding"/>
    <property type="evidence" value="ECO:0007669"/>
    <property type="project" value="UniProtKB-UniRule"/>
</dbReference>
<dbReference type="Gene3D" id="1.10.357.10">
    <property type="entry name" value="Tetracycline Repressor, domain 2"/>
    <property type="match status" value="1"/>
</dbReference>
<reference evidence="4 5" key="1">
    <citation type="submission" date="2019-01" db="EMBL/GenBank/DDBJ databases">
        <title>Draft genome sequences of Macrococcus caseolyticus, Macrococcus canis, Macrococcus bohemicus and Macrococcus goetzii.</title>
        <authorList>
            <person name="Mazhar S."/>
            <person name="Altermann E."/>
            <person name="Hill C."/>
            <person name="Mcauliffe O."/>
        </authorList>
    </citation>
    <scope>NUCLEOTIDE SEQUENCE [LARGE SCALE GENOMIC DNA]</scope>
    <source>
        <strain evidence="4 5">DPC7162</strain>
    </source>
</reference>
<dbReference type="Pfam" id="PF14278">
    <property type="entry name" value="TetR_C_8"/>
    <property type="match status" value="1"/>
</dbReference>
<organism evidence="4 5">
    <name type="scientific">Macrococcoides canis</name>
    <dbReference type="NCBI Taxonomy" id="1855823"/>
    <lineage>
        <taxon>Bacteria</taxon>
        <taxon>Bacillati</taxon>
        <taxon>Bacillota</taxon>
        <taxon>Bacilli</taxon>
        <taxon>Bacillales</taxon>
        <taxon>Staphylococcaceae</taxon>
        <taxon>Macrococcoides</taxon>
    </lineage>
</organism>
<dbReference type="InterPro" id="IPR050624">
    <property type="entry name" value="HTH-type_Tx_Regulator"/>
</dbReference>
<dbReference type="InterPro" id="IPR009057">
    <property type="entry name" value="Homeodomain-like_sf"/>
</dbReference>
<evidence type="ECO:0000313" key="4">
    <source>
        <dbReference type="EMBL" id="TDM17273.1"/>
    </source>
</evidence>
<proteinExistence type="predicted"/>
<dbReference type="InterPro" id="IPR001647">
    <property type="entry name" value="HTH_TetR"/>
</dbReference>
<dbReference type="AlphaFoldDB" id="A0A4R6C663"/>
<dbReference type="SUPFAM" id="SSF46689">
    <property type="entry name" value="Homeodomain-like"/>
    <property type="match status" value="1"/>
</dbReference>
<evidence type="ECO:0000256" key="1">
    <source>
        <dbReference type="ARBA" id="ARBA00023125"/>
    </source>
</evidence>
<protein>
    <submittedName>
        <fullName evidence="4">TetR family transcriptional regulator</fullName>
    </submittedName>
</protein>
<evidence type="ECO:0000256" key="2">
    <source>
        <dbReference type="PROSITE-ProRule" id="PRU00335"/>
    </source>
</evidence>
<name>A0A4R6C663_9STAP</name>
<dbReference type="Proteomes" id="UP000294865">
    <property type="component" value="Unassembled WGS sequence"/>
</dbReference>
<dbReference type="PROSITE" id="PS50977">
    <property type="entry name" value="HTH_TETR_2"/>
    <property type="match status" value="1"/>
</dbReference>
<dbReference type="InterPro" id="IPR039532">
    <property type="entry name" value="TetR_C_Firmicutes"/>
</dbReference>
<keyword evidence="1 2" id="KW-0238">DNA-binding</keyword>
<dbReference type="Pfam" id="PF00440">
    <property type="entry name" value="TetR_N"/>
    <property type="match status" value="1"/>
</dbReference>
<evidence type="ECO:0000313" key="5">
    <source>
        <dbReference type="Proteomes" id="UP000294865"/>
    </source>
</evidence>
<dbReference type="EMBL" id="SDQG01000002">
    <property type="protein sequence ID" value="TDM17273.1"/>
    <property type="molecule type" value="Genomic_DNA"/>
</dbReference>
<dbReference type="PANTHER" id="PTHR43479:SF7">
    <property type="entry name" value="TETR-FAMILY TRANSCRIPTIONAL REGULATOR"/>
    <property type="match status" value="1"/>
</dbReference>
<sequence>MGHIMDKKQLIENSLIQLMEEQRFREITIKMLCNKADINRSTFYAYFEDKYELLDSMIDAHISHLEAILNNDLQDLHLQKDKKPSIEKYLEHTFQYIYQHRQFFRVLLTLHPAQNFTQKLLSNWRNNYMQILETTANLQYPDYFISYTLGGQFGVLYFWLQNDCPESPEVISKIIHNNILKINR</sequence>
<feature type="DNA-binding region" description="H-T-H motif" evidence="2">
    <location>
        <begin position="28"/>
        <end position="47"/>
    </location>
</feature>
<gene>
    <name evidence="4" type="ORF">ETI04_05090</name>
</gene>